<dbReference type="STRING" id="212667.VFDL14_01690"/>
<evidence type="ECO:0000256" key="1">
    <source>
        <dbReference type="ARBA" id="ARBA00022723"/>
    </source>
</evidence>
<dbReference type="InterPro" id="IPR000962">
    <property type="entry name" value="Znf_DskA_TraR"/>
</dbReference>
<keyword evidence="2" id="KW-0863">Zinc-finger</keyword>
<evidence type="ECO:0000259" key="5">
    <source>
        <dbReference type="Pfam" id="PF01258"/>
    </source>
</evidence>
<evidence type="ECO:0000256" key="3">
    <source>
        <dbReference type="ARBA" id="ARBA00022833"/>
    </source>
</evidence>
<feature type="domain" description="Zinc finger DksA/TraR C4-type" evidence="5">
    <location>
        <begin position="39"/>
        <end position="69"/>
    </location>
</feature>
<keyword evidence="3" id="KW-0862">Zinc</keyword>
<dbReference type="Pfam" id="PF01258">
    <property type="entry name" value="zf-dskA_traR"/>
    <property type="match status" value="1"/>
</dbReference>
<protein>
    <submittedName>
        <fullName evidence="6">Molecular chaperone DnaK</fullName>
    </submittedName>
</protein>
<keyword evidence="1" id="KW-0479">Metal-binding</keyword>
<feature type="zinc finger region" description="dksA C4-type" evidence="4">
    <location>
        <begin position="39"/>
        <end position="63"/>
    </location>
</feature>
<dbReference type="RefSeq" id="WP_010437011.1">
    <property type="nucleotide sequence ID" value="NZ_JBEEAX010000004.1"/>
</dbReference>
<dbReference type="PANTHER" id="PTHR38777:SF1">
    <property type="entry name" value="DNAK SUPPRESSOR PROTEIN"/>
    <property type="match status" value="1"/>
</dbReference>
<name>A0A066UL14_9VIBR</name>
<dbReference type="NCBIfam" id="TIGR02419">
    <property type="entry name" value="C4_traR_proteo"/>
    <property type="match status" value="1"/>
</dbReference>
<dbReference type="Gene3D" id="1.20.120.910">
    <property type="entry name" value="DksA, coiled-coil domain"/>
    <property type="match status" value="1"/>
</dbReference>
<evidence type="ECO:0000313" key="6">
    <source>
        <dbReference type="EMBL" id="KDN27720.1"/>
    </source>
</evidence>
<comment type="caution">
    <text evidence="6">The sequence shown here is derived from an EMBL/GenBank/DDBJ whole genome shotgun (WGS) entry which is preliminary data.</text>
</comment>
<dbReference type="InterPro" id="IPR012783">
    <property type="entry name" value="Znf_C4_TraR"/>
</dbReference>
<evidence type="ECO:0000256" key="4">
    <source>
        <dbReference type="PROSITE-ProRule" id="PRU00510"/>
    </source>
</evidence>
<evidence type="ECO:0000313" key="7">
    <source>
        <dbReference type="Proteomes" id="UP000027219"/>
    </source>
</evidence>
<evidence type="ECO:0000256" key="2">
    <source>
        <dbReference type="ARBA" id="ARBA00022771"/>
    </source>
</evidence>
<keyword evidence="7" id="KW-1185">Reference proteome</keyword>
<dbReference type="PROSITE" id="PS51128">
    <property type="entry name" value="ZF_DKSA_2"/>
    <property type="match status" value="1"/>
</dbReference>
<dbReference type="SUPFAM" id="SSF57716">
    <property type="entry name" value="Glucocorticoid receptor-like (DNA-binding domain)"/>
    <property type="match status" value="1"/>
</dbReference>
<dbReference type="GO" id="GO:1900378">
    <property type="term" value="P:positive regulation of secondary metabolite biosynthetic process"/>
    <property type="evidence" value="ECO:0007669"/>
    <property type="project" value="TreeGrafter"/>
</dbReference>
<proteinExistence type="predicted"/>
<accession>A0A066UL14</accession>
<dbReference type="OrthoDB" id="962301at2"/>
<reference evidence="6 7" key="1">
    <citation type="submission" date="2014-02" db="EMBL/GenBank/DDBJ databases">
        <title>Vibrio fortis Dalian14 Genome Sequencing.</title>
        <authorList>
            <person name="Wang Y."/>
            <person name="Song L."/>
            <person name="Liu G."/>
            <person name="Ding J."/>
        </authorList>
    </citation>
    <scope>NUCLEOTIDE SEQUENCE [LARGE SCALE GENOMIC DNA]</scope>
    <source>
        <strain evidence="6 7">Dalian14</strain>
    </source>
</reference>
<dbReference type="EMBL" id="JFFR01000025">
    <property type="protein sequence ID" value="KDN27720.1"/>
    <property type="molecule type" value="Genomic_DNA"/>
</dbReference>
<dbReference type="PANTHER" id="PTHR38777">
    <property type="entry name" value="FELS-2 PROPHAGE PROTEIN"/>
    <property type="match status" value="1"/>
</dbReference>
<dbReference type="Proteomes" id="UP000027219">
    <property type="component" value="Unassembled WGS sequence"/>
</dbReference>
<dbReference type="AlphaFoldDB" id="A0A066UL14"/>
<dbReference type="GO" id="GO:0008270">
    <property type="term" value="F:zinc ion binding"/>
    <property type="evidence" value="ECO:0007669"/>
    <property type="project" value="UniProtKB-KW"/>
</dbReference>
<gene>
    <name evidence="6" type="ORF">VFDL14_01690</name>
</gene>
<organism evidence="6 7">
    <name type="scientific">Vibrio fortis</name>
    <dbReference type="NCBI Taxonomy" id="212667"/>
    <lineage>
        <taxon>Bacteria</taxon>
        <taxon>Pseudomonadati</taxon>
        <taxon>Pseudomonadota</taxon>
        <taxon>Gammaproteobacteria</taxon>
        <taxon>Vibrionales</taxon>
        <taxon>Vibrionaceae</taxon>
        <taxon>Vibrio</taxon>
    </lineage>
</organism>
<sequence length="72" mass="8161">MSDVIDHASGLETQFTEVALANQLARAKRIEQRESAQECGECGDPIPEERRQKVPGCQYCTQCQSDMERMTR</sequence>